<keyword evidence="1 4" id="KW-0378">Hydrolase</keyword>
<evidence type="ECO:0000256" key="2">
    <source>
        <dbReference type="ARBA" id="ARBA00023295"/>
    </source>
</evidence>
<name>A0A1X0VCV3_LEUPS</name>
<gene>
    <name evidence="4" type="ORF">BMR96_06600</name>
</gene>
<dbReference type="InterPro" id="IPR001910">
    <property type="entry name" value="Inosine/uridine_hydrolase_dom"/>
</dbReference>
<sequence>MALKKMILDLDTGIDDALALAYAVADPNVDLIGIISSYGNTLVTTAAQNSLNLLHLLGADNVPVFIGESHSSTTDHFDVMPISQAIHGKNGVGDVLLATSPQKVSAQSGVDFLIEAAHRYQDELIFIPTGPLTNLTAAIKKDPDVAHLIGNTTLMGGALTVPGNVTPFTEANIHQDPEAADFAFTHQDNLTMVGLDVTLRTLLTKKETAAWRLLGTTAGEKYADLMDFYIDAYDKLNIDKKGAALHDPLAVAVGIDPSYVTTISLAMRVTYDKESGDYGRTIGDKSRLLEPTTTKAAVLVDTQRFANDFQNLMLTVLNTTKD</sequence>
<dbReference type="GO" id="GO:0006152">
    <property type="term" value="P:purine nucleoside catabolic process"/>
    <property type="evidence" value="ECO:0007669"/>
    <property type="project" value="TreeGrafter"/>
</dbReference>
<dbReference type="PANTHER" id="PTHR12304:SF4">
    <property type="entry name" value="URIDINE NUCLEOSIDASE"/>
    <property type="match status" value="1"/>
</dbReference>
<evidence type="ECO:0000259" key="3">
    <source>
        <dbReference type="Pfam" id="PF01156"/>
    </source>
</evidence>
<dbReference type="PANTHER" id="PTHR12304">
    <property type="entry name" value="INOSINE-URIDINE PREFERRING NUCLEOSIDE HYDROLASE"/>
    <property type="match status" value="1"/>
</dbReference>
<evidence type="ECO:0000313" key="4">
    <source>
        <dbReference type="EMBL" id="ORI97528.1"/>
    </source>
</evidence>
<dbReference type="InterPro" id="IPR023186">
    <property type="entry name" value="IUNH"/>
</dbReference>
<dbReference type="CDD" id="cd02650">
    <property type="entry name" value="nuc_hydro_CaPnhB"/>
    <property type="match status" value="1"/>
</dbReference>
<dbReference type="GO" id="GO:0008477">
    <property type="term" value="F:purine nucleosidase activity"/>
    <property type="evidence" value="ECO:0007669"/>
    <property type="project" value="TreeGrafter"/>
</dbReference>
<dbReference type="InterPro" id="IPR036452">
    <property type="entry name" value="Ribo_hydro-like"/>
</dbReference>
<keyword evidence="2" id="KW-0326">Glycosidase</keyword>
<evidence type="ECO:0000256" key="1">
    <source>
        <dbReference type="ARBA" id="ARBA00022801"/>
    </source>
</evidence>
<dbReference type="STRING" id="33968.BMS77_01750"/>
<comment type="caution">
    <text evidence="4">The sequence shown here is derived from an EMBL/GenBank/DDBJ whole genome shotgun (WGS) entry which is preliminary data.</text>
</comment>
<dbReference type="eggNOG" id="COG1957">
    <property type="taxonomic scope" value="Bacteria"/>
</dbReference>
<proteinExistence type="predicted"/>
<dbReference type="RefSeq" id="WP_080518960.1">
    <property type="nucleotide sequence ID" value="NZ_MPLS01000022.1"/>
</dbReference>
<dbReference type="SUPFAM" id="SSF53590">
    <property type="entry name" value="Nucleoside hydrolase"/>
    <property type="match status" value="1"/>
</dbReference>
<accession>A0A1X0VCV3</accession>
<dbReference type="GO" id="GO:0005829">
    <property type="term" value="C:cytosol"/>
    <property type="evidence" value="ECO:0007669"/>
    <property type="project" value="TreeGrafter"/>
</dbReference>
<protein>
    <submittedName>
        <fullName evidence="4">Nucleoside hydrolase</fullName>
    </submittedName>
</protein>
<organism evidence="4 5">
    <name type="scientific">Leuconostoc pseudomesenteroides</name>
    <dbReference type="NCBI Taxonomy" id="33968"/>
    <lineage>
        <taxon>Bacteria</taxon>
        <taxon>Bacillati</taxon>
        <taxon>Bacillota</taxon>
        <taxon>Bacilli</taxon>
        <taxon>Lactobacillales</taxon>
        <taxon>Lactobacillaceae</taxon>
        <taxon>Leuconostoc</taxon>
    </lineage>
</organism>
<feature type="domain" description="Inosine/uridine-preferring nucleoside hydrolase" evidence="3">
    <location>
        <begin position="6"/>
        <end position="306"/>
    </location>
</feature>
<evidence type="ECO:0000313" key="5">
    <source>
        <dbReference type="Proteomes" id="UP000192288"/>
    </source>
</evidence>
<dbReference type="AlphaFoldDB" id="A0A1X0VCV3"/>
<dbReference type="Proteomes" id="UP000192288">
    <property type="component" value="Unassembled WGS sequence"/>
</dbReference>
<dbReference type="Gene3D" id="3.90.245.10">
    <property type="entry name" value="Ribonucleoside hydrolase-like"/>
    <property type="match status" value="1"/>
</dbReference>
<dbReference type="Pfam" id="PF01156">
    <property type="entry name" value="IU_nuc_hydro"/>
    <property type="match status" value="1"/>
</dbReference>
<reference evidence="4 5" key="1">
    <citation type="journal article" date="2017" name="Front. Microbiol.">
        <title>Genomic Characterization of Dairy Associated Leuconostoc Species and Diversity of Leuconostocs in Undefined Mixed Mesophilic Starter Cultures.</title>
        <authorList>
            <person name="Frantzen C.A."/>
            <person name="Kot W."/>
            <person name="Pedersen T.B."/>
            <person name="Ardo Y.M."/>
            <person name="Broadbent J.R."/>
            <person name="Neve H."/>
            <person name="Hansen L.H."/>
            <person name="Dal Bello F."/>
            <person name="Ostlie H.M."/>
            <person name="Kleppen H.P."/>
            <person name="Vogensen F.K."/>
            <person name="Holo H."/>
        </authorList>
    </citation>
    <scope>NUCLEOTIDE SEQUENCE [LARGE SCALE GENOMIC DNA]</scope>
    <source>
        <strain evidence="4 5">LMGCF08</strain>
    </source>
</reference>
<dbReference type="EMBL" id="MPLS01000022">
    <property type="protein sequence ID" value="ORI97528.1"/>
    <property type="molecule type" value="Genomic_DNA"/>
</dbReference>